<evidence type="ECO:0000256" key="5">
    <source>
        <dbReference type="PIRNR" id="PIRNR019574"/>
    </source>
</evidence>
<dbReference type="PANTHER" id="PTHR30222">
    <property type="entry name" value="SPERMIDINE/PUTRESCINE-BINDING PERIPLASMIC PROTEIN"/>
    <property type="match status" value="1"/>
</dbReference>
<evidence type="ECO:0000256" key="3">
    <source>
        <dbReference type="ARBA" id="ARBA00022729"/>
    </source>
</evidence>
<keyword evidence="8" id="KW-1185">Reference proteome</keyword>
<name>A0A378JHQ3_9GAMM</name>
<dbReference type="InterPro" id="IPR001188">
    <property type="entry name" value="Sperm_putr-bd"/>
</dbReference>
<dbReference type="SUPFAM" id="SSF53850">
    <property type="entry name" value="Periplasmic binding protein-like II"/>
    <property type="match status" value="1"/>
</dbReference>
<feature type="binding site" evidence="6">
    <location>
        <begin position="160"/>
        <end position="163"/>
    </location>
    <ligand>
        <name>spermidine</name>
        <dbReference type="ChEBI" id="CHEBI:57834"/>
    </ligand>
</feature>
<dbReference type="InterPro" id="IPR006059">
    <property type="entry name" value="SBP"/>
</dbReference>
<sequence length="341" mass="38880">MMRLSLLLITLFCSTIYAKSVVNVYVWGGEIPKEVVQQFEKETGIIVNFSTYDSNETMYAKLKASSQGIYDVILPSAYFVERMRNQHMLAKIDHRQLTNITNLDQKFTQNDYDSGNNFSIPFIWGSTGIFFNSTNITTPPSTWRALWDKRWLNQLMMLDDSREVFAIALLSLGFDPNTKDPNLIKTAYNELVKLVPNIRMFASDSVQAILIDEDASLGSAWNADVYKASKENNNVHFIYPKDGFIIWVDCLAIPQNAPHPQEALMFINFLLRPDIASQVAIITGQAITNRSGRALLPSIIRDNSVVYPSTEILMKGVFQRDVGEETLNLYNQYWQQLKLAF</sequence>
<proteinExistence type="inferred from homology"/>
<reference evidence="7 8" key="1">
    <citation type="submission" date="2018-06" db="EMBL/GenBank/DDBJ databases">
        <authorList>
            <consortium name="Pathogen Informatics"/>
            <person name="Doyle S."/>
        </authorList>
    </citation>
    <scope>NUCLEOTIDE SEQUENCE [LARGE SCALE GENOMIC DNA]</scope>
    <source>
        <strain evidence="7 8">NCTC13316</strain>
    </source>
</reference>
<dbReference type="GO" id="GO:0015846">
    <property type="term" value="P:polyamine transport"/>
    <property type="evidence" value="ECO:0007669"/>
    <property type="project" value="InterPro"/>
</dbReference>
<evidence type="ECO:0000256" key="4">
    <source>
        <dbReference type="ARBA" id="ARBA00022764"/>
    </source>
</evidence>
<dbReference type="GO" id="GO:0019808">
    <property type="term" value="F:polyamine binding"/>
    <property type="evidence" value="ECO:0007669"/>
    <property type="project" value="InterPro"/>
</dbReference>
<dbReference type="PRINTS" id="PR00909">
    <property type="entry name" value="SPERMDNBNDNG"/>
</dbReference>
<feature type="binding site" evidence="6">
    <location>
        <position position="319"/>
    </location>
    <ligand>
        <name>spermidine</name>
        <dbReference type="ChEBI" id="CHEBI:57834"/>
    </ligand>
</feature>
<organism evidence="7 8">
    <name type="scientific">Legionella busanensis</name>
    <dbReference type="NCBI Taxonomy" id="190655"/>
    <lineage>
        <taxon>Bacteria</taxon>
        <taxon>Pseudomonadati</taxon>
        <taxon>Pseudomonadota</taxon>
        <taxon>Gammaproteobacteria</taxon>
        <taxon>Legionellales</taxon>
        <taxon>Legionellaceae</taxon>
        <taxon>Legionella</taxon>
    </lineage>
</organism>
<protein>
    <recommendedName>
        <fullName evidence="5">Putrescine-binding periplasmic protein</fullName>
    </recommendedName>
</protein>
<evidence type="ECO:0000313" key="7">
    <source>
        <dbReference type="EMBL" id="STX50836.1"/>
    </source>
</evidence>
<dbReference type="Proteomes" id="UP000254794">
    <property type="component" value="Unassembled WGS sequence"/>
</dbReference>
<dbReference type="AlphaFoldDB" id="A0A378JHQ3"/>
<comment type="subcellular location">
    <subcellularLocation>
        <location evidence="1 5">Periplasm</location>
    </subcellularLocation>
</comment>
<comment type="similarity">
    <text evidence="5">Belongs to the bacterial solute-binding protein PotD/PotF family.</text>
</comment>
<dbReference type="GO" id="GO:0042597">
    <property type="term" value="C:periplasmic space"/>
    <property type="evidence" value="ECO:0007669"/>
    <property type="project" value="UniProtKB-SubCell"/>
</dbReference>
<dbReference type="RefSeq" id="WP_242604749.1">
    <property type="nucleotide sequence ID" value="NZ_CAAAHP010000007.1"/>
</dbReference>
<dbReference type="EMBL" id="UGOD01000001">
    <property type="protein sequence ID" value="STX50836.1"/>
    <property type="molecule type" value="Genomic_DNA"/>
</dbReference>
<gene>
    <name evidence="7" type="primary">potD</name>
    <name evidence="7" type="ORF">NCTC13316_00924</name>
</gene>
<dbReference type="PIRSF" id="PIRSF019574">
    <property type="entry name" value="Periplasmic_polyamine_BP"/>
    <property type="match status" value="1"/>
</dbReference>
<dbReference type="Gene3D" id="3.40.190.10">
    <property type="entry name" value="Periplasmic binding protein-like II"/>
    <property type="match status" value="2"/>
</dbReference>
<accession>A0A378JHQ3</accession>
<comment type="function">
    <text evidence="5">Required for the activity of the bacterial periplasmic transport system of putrescine.</text>
</comment>
<dbReference type="PANTHER" id="PTHR30222:SF17">
    <property type="entry name" value="SPERMIDINE_PUTRESCINE-BINDING PERIPLASMIC PROTEIN"/>
    <property type="match status" value="1"/>
</dbReference>
<keyword evidence="4 5" id="KW-0574">Periplasm</keyword>
<evidence type="ECO:0000256" key="6">
    <source>
        <dbReference type="PIRSR" id="PIRSR019574-1"/>
    </source>
</evidence>
<keyword evidence="3" id="KW-0732">Signal</keyword>
<keyword evidence="2 5" id="KW-0813">Transport</keyword>
<evidence type="ECO:0000256" key="2">
    <source>
        <dbReference type="ARBA" id="ARBA00022448"/>
    </source>
</evidence>
<evidence type="ECO:0000313" key="8">
    <source>
        <dbReference type="Proteomes" id="UP000254794"/>
    </source>
</evidence>
<evidence type="ECO:0000256" key="1">
    <source>
        <dbReference type="ARBA" id="ARBA00004418"/>
    </source>
</evidence>
<dbReference type="Pfam" id="PF13416">
    <property type="entry name" value="SBP_bac_8"/>
    <property type="match status" value="1"/>
</dbReference>
<dbReference type="CDD" id="cd13590">
    <property type="entry name" value="PBP2_PotD_PotF_like"/>
    <property type="match status" value="1"/>
</dbReference>
<feature type="binding site" evidence="6">
    <location>
        <position position="78"/>
    </location>
    <ligand>
        <name>spermidine</name>
        <dbReference type="ChEBI" id="CHEBI:57834"/>
    </ligand>
</feature>